<evidence type="ECO:0000256" key="1">
    <source>
        <dbReference type="ARBA" id="ARBA00008791"/>
    </source>
</evidence>
<keyword evidence="4" id="KW-1185">Reference proteome</keyword>
<dbReference type="InterPro" id="IPR006016">
    <property type="entry name" value="UspA"/>
</dbReference>
<dbReference type="AlphaFoldDB" id="A0A7X2H273"/>
<proteinExistence type="inferred from homology"/>
<evidence type="ECO:0000313" key="3">
    <source>
        <dbReference type="EMBL" id="MRN52182.1"/>
    </source>
</evidence>
<gene>
    <name evidence="3" type="ORF">GJB61_04140</name>
</gene>
<dbReference type="Pfam" id="PF00582">
    <property type="entry name" value="Usp"/>
    <property type="match status" value="1"/>
</dbReference>
<protein>
    <submittedName>
        <fullName evidence="3">Universal stress protein</fullName>
    </submittedName>
</protein>
<feature type="domain" description="UspA" evidence="2">
    <location>
        <begin position="1"/>
        <end position="141"/>
    </location>
</feature>
<dbReference type="CDD" id="cd00293">
    <property type="entry name" value="USP-like"/>
    <property type="match status" value="1"/>
</dbReference>
<dbReference type="SUPFAM" id="SSF52402">
    <property type="entry name" value="Adenine nucleotide alpha hydrolases-like"/>
    <property type="match status" value="1"/>
</dbReference>
<dbReference type="PRINTS" id="PR01438">
    <property type="entry name" value="UNVRSLSTRESS"/>
</dbReference>
<comment type="caution">
    <text evidence="3">The sequence shown here is derived from an EMBL/GenBank/DDBJ whole genome shotgun (WGS) entry which is preliminary data.</text>
</comment>
<dbReference type="InterPro" id="IPR014729">
    <property type="entry name" value="Rossmann-like_a/b/a_fold"/>
</dbReference>
<dbReference type="PANTHER" id="PTHR46268">
    <property type="entry name" value="STRESS RESPONSE PROTEIN NHAX"/>
    <property type="match status" value="1"/>
</dbReference>
<dbReference type="PANTHER" id="PTHR46268:SF6">
    <property type="entry name" value="UNIVERSAL STRESS PROTEIN UP12"/>
    <property type="match status" value="1"/>
</dbReference>
<comment type="similarity">
    <text evidence="1">Belongs to the universal stress protein A family.</text>
</comment>
<sequence length="145" mass="16411">MRQHIIVPFDNSDSAREALRVAIEMAQKYKEKILLLNVQSKFTTPHTKVFFNDSDMRDYQQALYEEAITSGVRLLEESGIEFETKLLIGFAQDEIFKEAEHQQIRCIVMGSRGHSAFVGSVLGSVSQGVLYRANCPVMVVPSKQK</sequence>
<accession>A0A7X2H273</accession>
<reference evidence="3 4" key="1">
    <citation type="submission" date="2019-11" db="EMBL/GenBank/DDBJ databases">
        <title>Paenibacillus monticola sp. nov., a novel PGPR strain isolated from mountain sample in China.</title>
        <authorList>
            <person name="Zhao Q."/>
            <person name="Li H.-P."/>
            <person name="Zhang J.-L."/>
        </authorList>
    </citation>
    <scope>NUCLEOTIDE SEQUENCE [LARGE SCALE GENOMIC DNA]</scope>
    <source>
        <strain evidence="3 4">LC-T2</strain>
    </source>
</reference>
<evidence type="ECO:0000313" key="4">
    <source>
        <dbReference type="Proteomes" id="UP000463051"/>
    </source>
</evidence>
<evidence type="ECO:0000259" key="2">
    <source>
        <dbReference type="Pfam" id="PF00582"/>
    </source>
</evidence>
<dbReference type="RefSeq" id="WP_154117159.1">
    <property type="nucleotide sequence ID" value="NZ_WJXB01000001.1"/>
</dbReference>
<dbReference type="Gene3D" id="3.40.50.620">
    <property type="entry name" value="HUPs"/>
    <property type="match status" value="1"/>
</dbReference>
<dbReference type="Proteomes" id="UP000463051">
    <property type="component" value="Unassembled WGS sequence"/>
</dbReference>
<organism evidence="3 4">
    <name type="scientific">Paenibacillus monticola</name>
    <dbReference type="NCBI Taxonomy" id="2666075"/>
    <lineage>
        <taxon>Bacteria</taxon>
        <taxon>Bacillati</taxon>
        <taxon>Bacillota</taxon>
        <taxon>Bacilli</taxon>
        <taxon>Bacillales</taxon>
        <taxon>Paenibacillaceae</taxon>
        <taxon>Paenibacillus</taxon>
    </lineage>
</organism>
<name>A0A7X2H273_9BACL</name>
<dbReference type="InterPro" id="IPR006015">
    <property type="entry name" value="Universal_stress_UspA"/>
</dbReference>
<dbReference type="EMBL" id="WJXB01000001">
    <property type="protein sequence ID" value="MRN52182.1"/>
    <property type="molecule type" value="Genomic_DNA"/>
</dbReference>